<name>A0A0A0EEH9_9RHOB</name>
<gene>
    <name evidence="1" type="ORF">ATO9_12765</name>
</gene>
<sequence>MTSAEISAYIAAQPEARAQALTALHHFLADRITHAGVAAEDVMSYNMPGFRILSEPGRGSVLLGYAGWQAHLALYPHSGTILSQMTDLTHGMSQTRGALHLPIGTLPSEQIVDRMITLRLEELS</sequence>
<organism evidence="1 2">
    <name type="scientific">Pseudooceanicola atlanticus</name>
    <dbReference type="NCBI Taxonomy" id="1461694"/>
    <lineage>
        <taxon>Bacteria</taxon>
        <taxon>Pseudomonadati</taxon>
        <taxon>Pseudomonadota</taxon>
        <taxon>Alphaproteobacteria</taxon>
        <taxon>Rhodobacterales</taxon>
        <taxon>Paracoccaceae</taxon>
        <taxon>Pseudooceanicola</taxon>
    </lineage>
</organism>
<reference evidence="1 2" key="1">
    <citation type="journal article" date="2015" name="Antonie Van Leeuwenhoek">
        <title>Pseudooceanicola atlanticus gen. nov. sp. nov., isolated from surface seawater of the Atlantic Ocean and reclassification of Oceanicola batsensis, Oceanicola marinus, Oceanicola nitratireducens, Oceanicola nanhaiensis, Oceanicola antarcticus and Oceanicola flagellatus, as Pseudooceanicola batsensis comb. nov., Pseudooceanicola marinus comb. nov., Pseudooceanicola nitratireducens comb. nov., Pseudooceanicola nanhaiensis comb. nov., Pseudooceanicola antarcticus comb. nov., and Pseudooceanicola flagellatus comb. nov.</title>
        <authorList>
            <person name="Lai Q."/>
            <person name="Li G."/>
            <person name="Liu X."/>
            <person name="Du Y."/>
            <person name="Sun F."/>
            <person name="Shao Z."/>
        </authorList>
    </citation>
    <scope>NUCLEOTIDE SEQUENCE [LARGE SCALE GENOMIC DNA]</scope>
    <source>
        <strain evidence="1 2">22II-s11g</strain>
    </source>
</reference>
<comment type="caution">
    <text evidence="1">The sequence shown here is derived from an EMBL/GenBank/DDBJ whole genome shotgun (WGS) entry which is preliminary data.</text>
</comment>
<dbReference type="AlphaFoldDB" id="A0A0A0EEH9"/>
<dbReference type="EMBL" id="AQQX01000004">
    <property type="protein sequence ID" value="KGM48498.1"/>
    <property type="molecule type" value="Genomic_DNA"/>
</dbReference>
<dbReference type="Gene3D" id="3.90.1150.200">
    <property type="match status" value="1"/>
</dbReference>
<dbReference type="STRING" id="1461694.ATO9_12765"/>
<evidence type="ECO:0008006" key="3">
    <source>
        <dbReference type="Google" id="ProtNLM"/>
    </source>
</evidence>
<evidence type="ECO:0000313" key="1">
    <source>
        <dbReference type="EMBL" id="KGM48498.1"/>
    </source>
</evidence>
<dbReference type="RefSeq" id="WP_043749356.1">
    <property type="nucleotide sequence ID" value="NZ_AQQX01000004.1"/>
</dbReference>
<dbReference type="Proteomes" id="UP000030004">
    <property type="component" value="Unassembled WGS sequence"/>
</dbReference>
<protein>
    <recommendedName>
        <fullName evidence="3">YdhG-like domain-containing protein</fullName>
    </recommendedName>
</protein>
<dbReference type="OrthoDB" id="3236524at2"/>
<proteinExistence type="predicted"/>
<accession>A0A0A0EEH9</accession>
<keyword evidence="2" id="KW-1185">Reference proteome</keyword>
<dbReference type="eggNOG" id="COG5646">
    <property type="taxonomic scope" value="Bacteria"/>
</dbReference>
<dbReference type="SUPFAM" id="SSF159888">
    <property type="entry name" value="YdhG-like"/>
    <property type="match status" value="1"/>
</dbReference>
<evidence type="ECO:0000313" key="2">
    <source>
        <dbReference type="Proteomes" id="UP000030004"/>
    </source>
</evidence>